<feature type="compositionally biased region" description="Polar residues" evidence="2">
    <location>
        <begin position="1"/>
        <end position="19"/>
    </location>
</feature>
<dbReference type="EMBL" id="CAMPGE010018217">
    <property type="protein sequence ID" value="CAI2376655.1"/>
    <property type="molecule type" value="Genomic_DNA"/>
</dbReference>
<reference evidence="3" key="1">
    <citation type="submission" date="2023-07" db="EMBL/GenBank/DDBJ databases">
        <authorList>
            <consortium name="AG Swart"/>
            <person name="Singh M."/>
            <person name="Singh A."/>
            <person name="Seah K."/>
            <person name="Emmerich C."/>
        </authorList>
    </citation>
    <scope>NUCLEOTIDE SEQUENCE</scope>
    <source>
        <strain evidence="3">DP1</strain>
    </source>
</reference>
<dbReference type="PANTHER" id="PTHR23084:SF263">
    <property type="entry name" value="MORN REPEAT-CONTAINING PROTEIN 1"/>
    <property type="match status" value="1"/>
</dbReference>
<gene>
    <name evidence="3" type="ORF">ECRASSUSDP1_LOCUS18025</name>
</gene>
<evidence type="ECO:0000313" key="3">
    <source>
        <dbReference type="EMBL" id="CAI2376655.1"/>
    </source>
</evidence>
<dbReference type="PANTHER" id="PTHR23084">
    <property type="entry name" value="PHOSPHATIDYLINOSITOL-4-PHOSPHATE 5-KINASE RELATED"/>
    <property type="match status" value="1"/>
</dbReference>
<dbReference type="SMART" id="SM00698">
    <property type="entry name" value="MORN"/>
    <property type="match status" value="7"/>
</dbReference>
<dbReference type="InterPro" id="IPR003409">
    <property type="entry name" value="MORN"/>
</dbReference>
<proteinExistence type="predicted"/>
<dbReference type="Pfam" id="PF02493">
    <property type="entry name" value="MORN"/>
    <property type="match status" value="6"/>
</dbReference>
<protein>
    <recommendedName>
        <fullName evidence="5">MORN repeat protein</fullName>
    </recommendedName>
</protein>
<keyword evidence="1" id="KW-0677">Repeat</keyword>
<keyword evidence="4" id="KW-1185">Reference proteome</keyword>
<accession>A0AAD2D1C7</accession>
<evidence type="ECO:0000313" key="4">
    <source>
        <dbReference type="Proteomes" id="UP001295684"/>
    </source>
</evidence>
<sequence>MEPTIKSTKNNNSPSQIPPSLSFKPERELNSGLSPQDRQDLSALLKEHRIINAYCAAVIKEMVKNMQKNVSEIYKTLKKVHINVTSSELLELRPPCVKETGDKYLGQWSKLSDREEGQGITITTEGTVYKGLWKDGFPDGEGTFIYADGVIYQGDVKKGLRQGKGVMIYPDGDRYEGNWEDNKRNGYGITTCATGDRYEGEYVNNTKEGTGTLSRKDGRYYNGEWKQGKYNGYGCTLKKKGNEYFGCFEKEKFTGLGTFIKPDGSMFEGEGKNGKPKHGRYTDSLGREYNFTDCHKSRAVIRNLLK</sequence>
<comment type="caution">
    <text evidence="3">The sequence shown here is derived from an EMBL/GenBank/DDBJ whole genome shotgun (WGS) entry which is preliminary data.</text>
</comment>
<dbReference type="AlphaFoldDB" id="A0AAD2D1C7"/>
<evidence type="ECO:0008006" key="5">
    <source>
        <dbReference type="Google" id="ProtNLM"/>
    </source>
</evidence>
<dbReference type="FunFam" id="2.20.110.10:FF:000002">
    <property type="entry name" value="Phosphatidylinositol 4-phosphate 5-kinase 8"/>
    <property type="match status" value="1"/>
</dbReference>
<organism evidence="3 4">
    <name type="scientific">Euplotes crassus</name>
    <dbReference type="NCBI Taxonomy" id="5936"/>
    <lineage>
        <taxon>Eukaryota</taxon>
        <taxon>Sar</taxon>
        <taxon>Alveolata</taxon>
        <taxon>Ciliophora</taxon>
        <taxon>Intramacronucleata</taxon>
        <taxon>Spirotrichea</taxon>
        <taxon>Hypotrichia</taxon>
        <taxon>Euplotida</taxon>
        <taxon>Euplotidae</taxon>
        <taxon>Moneuplotes</taxon>
    </lineage>
</organism>
<dbReference type="Gene3D" id="2.20.110.10">
    <property type="entry name" value="Histone H3 K4-specific methyltransferase SET7/9 N-terminal domain"/>
    <property type="match status" value="2"/>
</dbReference>
<evidence type="ECO:0000256" key="1">
    <source>
        <dbReference type="ARBA" id="ARBA00022737"/>
    </source>
</evidence>
<dbReference type="SUPFAM" id="SSF82185">
    <property type="entry name" value="Histone H3 K4-specific methyltransferase SET7/9 N-terminal domain"/>
    <property type="match status" value="2"/>
</dbReference>
<feature type="region of interest" description="Disordered" evidence="2">
    <location>
        <begin position="1"/>
        <end position="35"/>
    </location>
</feature>
<dbReference type="Proteomes" id="UP001295684">
    <property type="component" value="Unassembled WGS sequence"/>
</dbReference>
<name>A0AAD2D1C7_EUPCR</name>
<evidence type="ECO:0000256" key="2">
    <source>
        <dbReference type="SAM" id="MobiDB-lite"/>
    </source>
</evidence>